<dbReference type="GO" id="GO:0005737">
    <property type="term" value="C:cytoplasm"/>
    <property type="evidence" value="ECO:0007669"/>
    <property type="project" value="TreeGrafter"/>
</dbReference>
<proteinExistence type="predicted"/>
<feature type="domain" description="RNase III" evidence="2">
    <location>
        <begin position="5"/>
        <end position="131"/>
    </location>
</feature>
<reference evidence="3 4" key="1">
    <citation type="journal article" date="2018" name="Front. Microbiol.">
        <title>Genomic and genetic insights into a cosmopolitan fungus, Paecilomyces variotii (Eurotiales).</title>
        <authorList>
            <person name="Urquhart A.S."/>
            <person name="Mondo S.J."/>
            <person name="Makela M.R."/>
            <person name="Hane J.K."/>
            <person name="Wiebenga A."/>
            <person name="He G."/>
            <person name="Mihaltcheva S."/>
            <person name="Pangilinan J."/>
            <person name="Lipzen A."/>
            <person name="Barry K."/>
            <person name="de Vries R.P."/>
            <person name="Grigoriev I.V."/>
            <person name="Idnurm A."/>
        </authorList>
    </citation>
    <scope>NUCLEOTIDE SEQUENCE [LARGE SCALE GENOMIC DNA]</scope>
    <source>
        <strain evidence="3 4">CBS 101075</strain>
    </source>
</reference>
<evidence type="ECO:0000256" key="1">
    <source>
        <dbReference type="ARBA" id="ARBA00022801"/>
    </source>
</evidence>
<dbReference type="EMBL" id="RCNU01000004">
    <property type="protein sequence ID" value="RWQ96288.1"/>
    <property type="molecule type" value="Genomic_DNA"/>
</dbReference>
<dbReference type="PANTHER" id="PTHR14950">
    <property type="entry name" value="DICER-RELATED"/>
    <property type="match status" value="1"/>
</dbReference>
<evidence type="ECO:0000259" key="2">
    <source>
        <dbReference type="PROSITE" id="PS50142"/>
    </source>
</evidence>
<evidence type="ECO:0000313" key="4">
    <source>
        <dbReference type="Proteomes" id="UP000283841"/>
    </source>
</evidence>
<dbReference type="CDD" id="cd00593">
    <property type="entry name" value="RIBOc"/>
    <property type="match status" value="1"/>
</dbReference>
<gene>
    <name evidence="3" type="ORF">C8Q69DRAFT_506491</name>
</gene>
<dbReference type="PROSITE" id="PS50142">
    <property type="entry name" value="RNASE_3_2"/>
    <property type="match status" value="1"/>
</dbReference>
<keyword evidence="4" id="KW-1185">Reference proteome</keyword>
<dbReference type="GeneID" id="39602084"/>
<dbReference type="STRING" id="264951.A0A443HWT3"/>
<dbReference type="GO" id="GO:0005634">
    <property type="term" value="C:nucleus"/>
    <property type="evidence" value="ECO:0007669"/>
    <property type="project" value="TreeGrafter"/>
</dbReference>
<dbReference type="Gene3D" id="1.10.1520.10">
    <property type="entry name" value="Ribonuclease III domain"/>
    <property type="match status" value="1"/>
</dbReference>
<protein>
    <submittedName>
        <fullName evidence="3">Ribonuclease III domain-containing protein</fullName>
    </submittedName>
</protein>
<dbReference type="AlphaFoldDB" id="A0A443HWT3"/>
<sequence>MLSHRRCLEDSIGYQFKDLDILKEGFVAAGASSAVKDTHVSLEGNKRLAFVGDAVLRLIVADEWFPSGTSTATANKLLEEYGSNDKLSETAKARRFQDYLIRNPSQRGEDARTTLASTTEALIGAVWIDSGKDFVTTQRVVKKLGLFPKRMTR</sequence>
<dbReference type="VEuPathDB" id="FungiDB:C8Q69DRAFT_506491"/>
<comment type="caution">
    <text evidence="3">The sequence shown here is derived from an EMBL/GenBank/DDBJ whole genome shotgun (WGS) entry which is preliminary data.</text>
</comment>
<dbReference type="SMART" id="SM00535">
    <property type="entry name" value="RIBOc"/>
    <property type="match status" value="1"/>
</dbReference>
<dbReference type="GO" id="GO:0003723">
    <property type="term" value="F:RNA binding"/>
    <property type="evidence" value="ECO:0007669"/>
    <property type="project" value="TreeGrafter"/>
</dbReference>
<dbReference type="GO" id="GO:0004525">
    <property type="term" value="F:ribonuclease III activity"/>
    <property type="evidence" value="ECO:0007669"/>
    <property type="project" value="InterPro"/>
</dbReference>
<dbReference type="Pfam" id="PF14622">
    <property type="entry name" value="Ribonucleas_3_3"/>
    <property type="match status" value="1"/>
</dbReference>
<organism evidence="3 4">
    <name type="scientific">Byssochlamys spectabilis</name>
    <name type="common">Paecilomyces variotii</name>
    <dbReference type="NCBI Taxonomy" id="264951"/>
    <lineage>
        <taxon>Eukaryota</taxon>
        <taxon>Fungi</taxon>
        <taxon>Dikarya</taxon>
        <taxon>Ascomycota</taxon>
        <taxon>Pezizomycotina</taxon>
        <taxon>Eurotiomycetes</taxon>
        <taxon>Eurotiomycetidae</taxon>
        <taxon>Eurotiales</taxon>
        <taxon>Thermoascaceae</taxon>
        <taxon>Paecilomyces</taxon>
    </lineage>
</organism>
<evidence type="ECO:0000313" key="3">
    <source>
        <dbReference type="EMBL" id="RWQ96288.1"/>
    </source>
</evidence>
<dbReference type="InterPro" id="IPR000999">
    <property type="entry name" value="RNase_III_dom"/>
</dbReference>
<name>A0A443HWT3_BYSSP</name>
<dbReference type="GO" id="GO:0030422">
    <property type="term" value="P:siRNA processing"/>
    <property type="evidence" value="ECO:0007669"/>
    <property type="project" value="TreeGrafter"/>
</dbReference>
<dbReference type="RefSeq" id="XP_028485933.1">
    <property type="nucleotide sequence ID" value="XM_028632807.1"/>
</dbReference>
<dbReference type="InterPro" id="IPR036389">
    <property type="entry name" value="RNase_III_sf"/>
</dbReference>
<dbReference type="SUPFAM" id="SSF69065">
    <property type="entry name" value="RNase III domain-like"/>
    <property type="match status" value="1"/>
</dbReference>
<accession>A0A443HWT3</accession>
<dbReference type="PANTHER" id="PTHR14950:SF62">
    <property type="entry name" value="DICER-LIKE PROTEIN 1"/>
    <property type="match status" value="1"/>
</dbReference>
<keyword evidence="1" id="KW-0378">Hydrolase</keyword>
<dbReference type="Proteomes" id="UP000283841">
    <property type="component" value="Unassembled WGS sequence"/>
</dbReference>